<dbReference type="AlphaFoldDB" id="A0A4Q9MK18"/>
<feature type="region of interest" description="Disordered" evidence="1">
    <location>
        <begin position="110"/>
        <end position="132"/>
    </location>
</feature>
<dbReference type="Proteomes" id="UP000292957">
    <property type="component" value="Unassembled WGS sequence"/>
</dbReference>
<name>A0A4Q9MK18_9APHY</name>
<evidence type="ECO:0000256" key="1">
    <source>
        <dbReference type="SAM" id="MobiDB-lite"/>
    </source>
</evidence>
<organism evidence="2">
    <name type="scientific">Dichomitus squalens</name>
    <dbReference type="NCBI Taxonomy" id="114155"/>
    <lineage>
        <taxon>Eukaryota</taxon>
        <taxon>Fungi</taxon>
        <taxon>Dikarya</taxon>
        <taxon>Basidiomycota</taxon>
        <taxon>Agaricomycotina</taxon>
        <taxon>Agaricomycetes</taxon>
        <taxon>Polyporales</taxon>
        <taxon>Polyporaceae</taxon>
        <taxon>Dichomitus</taxon>
    </lineage>
</organism>
<evidence type="ECO:0000313" key="2">
    <source>
        <dbReference type="EMBL" id="TBU26306.1"/>
    </source>
</evidence>
<reference evidence="2" key="1">
    <citation type="submission" date="2019-01" db="EMBL/GenBank/DDBJ databases">
        <title>Draft genome sequences of three monokaryotic isolates of the white-rot basidiomycete fungus Dichomitus squalens.</title>
        <authorList>
            <consortium name="DOE Joint Genome Institute"/>
            <person name="Lopez S.C."/>
            <person name="Andreopoulos B."/>
            <person name="Pangilinan J."/>
            <person name="Lipzen A."/>
            <person name="Riley R."/>
            <person name="Ahrendt S."/>
            <person name="Ng V."/>
            <person name="Barry K."/>
            <person name="Daum C."/>
            <person name="Grigoriev I.V."/>
            <person name="Hilden K.S."/>
            <person name="Makela M.R."/>
            <person name="de Vries R.P."/>
        </authorList>
    </citation>
    <scope>NUCLEOTIDE SEQUENCE [LARGE SCALE GENOMIC DNA]</scope>
    <source>
        <strain evidence="2">OM18370.1</strain>
    </source>
</reference>
<gene>
    <name evidence="2" type="ORF">BD311DRAFT_762969</name>
</gene>
<protein>
    <submittedName>
        <fullName evidence="2">Uncharacterized protein</fullName>
    </submittedName>
</protein>
<accession>A0A4Q9MK18</accession>
<sequence length="132" mass="13986">MSPLSAHDVILEMLARASQALVREISRTSPHSATTPVSATSDVRPVPYSISSGMALPPIVLLNTLFSSFSEYDGVTAYSHSPSCQARLQIQVCGTAVAFPRTCHTLPGRTGAAHGVTSSSSLFRSQARRSPE</sequence>
<proteinExistence type="predicted"/>
<dbReference type="EMBL" id="ML143448">
    <property type="protein sequence ID" value="TBU26306.1"/>
    <property type="molecule type" value="Genomic_DNA"/>
</dbReference>